<feature type="compositionally biased region" description="Polar residues" evidence="2">
    <location>
        <begin position="106"/>
        <end position="115"/>
    </location>
</feature>
<feature type="compositionally biased region" description="Polar residues" evidence="2">
    <location>
        <begin position="30"/>
        <end position="48"/>
    </location>
</feature>
<feature type="region of interest" description="Disordered" evidence="2">
    <location>
        <begin position="468"/>
        <end position="527"/>
    </location>
</feature>
<name>A0AA38KKG8_9AGAR</name>
<dbReference type="Proteomes" id="UP001163798">
    <property type="component" value="Unassembled WGS sequence"/>
</dbReference>
<sequence>MSQQQDTQPNPTDDHSKSTALQFGDFHELPNTQNAPLGATSTAGTPAFNNVAGPGFPGPFGGGSQPPPNQHALFGALMNTGVPVFHNTPSTGFQGQSGGGSHTGPNFSNANSQFGTPGAGPSFSSPFTGQNSYASTSANYPYHSLHPPTHMQQLFPTQMQNPIAWYGYPMPMMAPQGQPTASPSSTPLRITVGNIITHSDNCPMCMGYVAHLITASNFNDIISERDGNIRGDSSSSTNSQGRELVVSSLQEQLASTARAHETERQNLQDRITALELEHNELRARHESDVAQIDDIVRDCQEAHDRRQYWKAQYYDLCDQGDRQDAKTSSKVAVARKLDKGKGKEVATVPLQDRIATTEAQRPTRTSLPLSQQLSPMEGDLNSQSIPENARASGSGQHLMSGQSGTSLSGGSVSTPFPPHTGDKRKRDSAPTAVPQRGTVSYDDLYTGPTGEVQYSYKAYQVEHYLTDMEDDDSEPEEHPNRLKGKQREMQNKINREARRQMDVASAQRAKEEGRSPPPKCSKSSKNKEFDVLRGMVTKLPFQDPTSVEEVGKIIKTLEESDNVRPWRPLWKTVHGMIAMHKRACHVPRAERSVVDNAVIDRFTTVPQWYAAEMTRQGHTVPKLFEPKPSQKKARHTTAGASLYEAGPSNIASTSATTDGEIMADVPTIANGTIVERSPTVIERRVWHGRRENDSVLQWADSILSSPASDRLNGMLVESIQDSPMTNTRSIRGMLAVFQLLPNNTGNGVLTDGESNLLVHLLLCELALHPNRYDGILQSMGLLPHRTFRPGPLPDYLRASPPTVRQIAHELAIRGYTTAQLQDLALYLLWWLYGVASSMTTHWVVIQHQFVHVVNDVLAHYVFQGVPRTTIEVENYVFTDGSQSSNLGNAGRFADYSVVLTHVRPIAQQLSLPVTGQPATPITTDDVHLGGEAPSIVDWDDTQFTAEGDPVIDYGEDDGMNMAG</sequence>
<proteinExistence type="predicted"/>
<comment type="caution">
    <text evidence="3">The sequence shown here is derived from an EMBL/GenBank/DDBJ whole genome shotgun (WGS) entry which is preliminary data.</text>
</comment>
<reference evidence="3" key="1">
    <citation type="submission" date="2022-08" db="EMBL/GenBank/DDBJ databases">
        <authorList>
            <consortium name="DOE Joint Genome Institute"/>
            <person name="Min B."/>
            <person name="Riley R."/>
            <person name="Sierra-Patev S."/>
            <person name="Naranjo-Ortiz M."/>
            <person name="Looney B."/>
            <person name="Konkel Z."/>
            <person name="Slot J.C."/>
            <person name="Sakamoto Y."/>
            <person name="Steenwyk J.L."/>
            <person name="Rokas A."/>
            <person name="Carro J."/>
            <person name="Camarero S."/>
            <person name="Ferreira P."/>
            <person name="Molpeceres G."/>
            <person name="Ruiz-Duenas F.J."/>
            <person name="Serrano A."/>
            <person name="Henrissat B."/>
            <person name="Drula E."/>
            <person name="Hughes K.W."/>
            <person name="Mata J.L."/>
            <person name="Ishikawa N.K."/>
            <person name="Vargas-Isla R."/>
            <person name="Ushijima S."/>
            <person name="Smith C.A."/>
            <person name="Ahrendt S."/>
            <person name="Andreopoulos W."/>
            <person name="He G."/>
            <person name="Labutti K."/>
            <person name="Lipzen A."/>
            <person name="Ng V."/>
            <person name="Sandor L."/>
            <person name="Barry K."/>
            <person name="Martinez A.T."/>
            <person name="Xiao Y."/>
            <person name="Gibbons J.G."/>
            <person name="Terashima K."/>
            <person name="Hibbett D.S."/>
            <person name="Grigoriev I.V."/>
        </authorList>
    </citation>
    <scope>NUCLEOTIDE SEQUENCE</scope>
    <source>
        <strain evidence="3">TFB10291</strain>
    </source>
</reference>
<gene>
    <name evidence="3" type="ORF">GGU10DRAFT_380990</name>
</gene>
<evidence type="ECO:0000256" key="2">
    <source>
        <dbReference type="SAM" id="MobiDB-lite"/>
    </source>
</evidence>
<dbReference type="AlphaFoldDB" id="A0AA38KKG8"/>
<keyword evidence="4" id="KW-1185">Reference proteome</keyword>
<feature type="region of interest" description="Disordered" evidence="2">
    <location>
        <begin position="337"/>
        <end position="445"/>
    </location>
</feature>
<feature type="coiled-coil region" evidence="1">
    <location>
        <begin position="250"/>
        <end position="284"/>
    </location>
</feature>
<accession>A0AA38KKG8</accession>
<evidence type="ECO:0000313" key="3">
    <source>
        <dbReference type="EMBL" id="KAJ3780224.1"/>
    </source>
</evidence>
<evidence type="ECO:0000256" key="1">
    <source>
        <dbReference type="SAM" id="Coils"/>
    </source>
</evidence>
<keyword evidence="1" id="KW-0175">Coiled coil</keyword>
<feature type="region of interest" description="Disordered" evidence="2">
    <location>
        <begin position="1"/>
        <end position="130"/>
    </location>
</feature>
<feature type="compositionally biased region" description="Basic and acidic residues" evidence="2">
    <location>
        <begin position="476"/>
        <end position="501"/>
    </location>
</feature>
<evidence type="ECO:0000313" key="4">
    <source>
        <dbReference type="Proteomes" id="UP001163798"/>
    </source>
</evidence>
<organism evidence="3 4">
    <name type="scientific">Lentinula aff. detonsa</name>
    <dbReference type="NCBI Taxonomy" id="2804958"/>
    <lineage>
        <taxon>Eukaryota</taxon>
        <taxon>Fungi</taxon>
        <taxon>Dikarya</taxon>
        <taxon>Basidiomycota</taxon>
        <taxon>Agaricomycotina</taxon>
        <taxon>Agaricomycetes</taxon>
        <taxon>Agaricomycetidae</taxon>
        <taxon>Agaricales</taxon>
        <taxon>Marasmiineae</taxon>
        <taxon>Omphalotaceae</taxon>
        <taxon>Lentinula</taxon>
    </lineage>
</organism>
<feature type="compositionally biased region" description="Low complexity" evidence="2">
    <location>
        <begin position="1"/>
        <end position="11"/>
    </location>
</feature>
<feature type="compositionally biased region" description="Low complexity" evidence="2">
    <location>
        <begin position="400"/>
        <end position="413"/>
    </location>
</feature>
<dbReference type="EMBL" id="MU793845">
    <property type="protein sequence ID" value="KAJ3780224.1"/>
    <property type="molecule type" value="Genomic_DNA"/>
</dbReference>
<protein>
    <submittedName>
        <fullName evidence="3">Uncharacterized protein</fullName>
    </submittedName>
</protein>
<feature type="compositionally biased region" description="Polar residues" evidence="2">
    <location>
        <begin position="357"/>
        <end position="399"/>
    </location>
</feature>